<dbReference type="KEGG" id="kphy:AOZ06_34695"/>
<dbReference type="RefSeq" id="WP_054293241.1">
    <property type="nucleotide sequence ID" value="NZ_CP012752.1"/>
</dbReference>
<keyword evidence="1" id="KW-0812">Transmembrane</keyword>
<gene>
    <name evidence="2" type="ORF">AOZ06_34695</name>
</gene>
<proteinExistence type="predicted"/>
<reference evidence="2 3" key="1">
    <citation type="submission" date="2015-07" db="EMBL/GenBank/DDBJ databases">
        <title>Genome sequencing of Kibdelosporangium phytohabitans.</title>
        <authorList>
            <person name="Qin S."/>
            <person name="Xing K."/>
        </authorList>
    </citation>
    <scope>NUCLEOTIDE SEQUENCE [LARGE SCALE GENOMIC DNA]</scope>
    <source>
        <strain evidence="2 3">KLBMP1111</strain>
    </source>
</reference>
<keyword evidence="1" id="KW-0472">Membrane</keyword>
<evidence type="ECO:0000313" key="2">
    <source>
        <dbReference type="EMBL" id="ALG11340.1"/>
    </source>
</evidence>
<dbReference type="OrthoDB" id="3696377at2"/>
<accession>A0A0N9I5X5</accession>
<dbReference type="STRING" id="860235.AOZ06_34695"/>
<dbReference type="AlphaFoldDB" id="A0A0N9I5X5"/>
<evidence type="ECO:0000313" key="3">
    <source>
        <dbReference type="Proteomes" id="UP000063699"/>
    </source>
</evidence>
<evidence type="ECO:0008006" key="4">
    <source>
        <dbReference type="Google" id="ProtNLM"/>
    </source>
</evidence>
<dbReference type="Proteomes" id="UP000063699">
    <property type="component" value="Chromosome"/>
</dbReference>
<feature type="transmembrane region" description="Helical" evidence="1">
    <location>
        <begin position="45"/>
        <end position="62"/>
    </location>
</feature>
<organism evidence="2 3">
    <name type="scientific">Kibdelosporangium phytohabitans</name>
    <dbReference type="NCBI Taxonomy" id="860235"/>
    <lineage>
        <taxon>Bacteria</taxon>
        <taxon>Bacillati</taxon>
        <taxon>Actinomycetota</taxon>
        <taxon>Actinomycetes</taxon>
        <taxon>Pseudonocardiales</taxon>
        <taxon>Pseudonocardiaceae</taxon>
        <taxon>Kibdelosporangium</taxon>
    </lineage>
</organism>
<sequence>MSTHQDLQHEVEKTRRELSETVDELVNRMDISQRVRPLVQAVKDYRLPIALFALSLALTLWGRRK</sequence>
<protein>
    <recommendedName>
        <fullName evidence="4">DUF3618 domain-containing protein</fullName>
    </recommendedName>
</protein>
<dbReference type="Pfam" id="PF12277">
    <property type="entry name" value="DUF3618"/>
    <property type="match status" value="1"/>
</dbReference>
<dbReference type="InterPro" id="IPR022062">
    <property type="entry name" value="DUF3618"/>
</dbReference>
<keyword evidence="3" id="KW-1185">Reference proteome</keyword>
<dbReference type="EMBL" id="CP012752">
    <property type="protein sequence ID" value="ALG11340.1"/>
    <property type="molecule type" value="Genomic_DNA"/>
</dbReference>
<name>A0A0N9I5X5_9PSEU</name>
<evidence type="ECO:0000256" key="1">
    <source>
        <dbReference type="SAM" id="Phobius"/>
    </source>
</evidence>
<keyword evidence="1" id="KW-1133">Transmembrane helix</keyword>